<evidence type="ECO:0000256" key="1">
    <source>
        <dbReference type="SAM" id="MobiDB-lite"/>
    </source>
</evidence>
<feature type="region of interest" description="Disordered" evidence="1">
    <location>
        <begin position="240"/>
        <end position="276"/>
    </location>
</feature>
<evidence type="ECO:0000313" key="3">
    <source>
        <dbReference type="Proteomes" id="UP000245379"/>
    </source>
</evidence>
<sequence>MKKSIQFYILFILTFSACKKETKIDKELPVKETITLNEALNWLSKQADTSSLVSKYPIRSTNAKSVATNDGNRIIITISGQPIYQNIKQGYRQLSIERNSKTNQIEGKFIEIIPDALYFQAKQKVDQSDFTGRILVYDLNYNLEKGSIYNNGKQIGESRPSTKSEKLAFTQNKPQLPILATFEQNSTSANGKISMARMIETCAWLQTSYVDAEGVFTVHAERYCEYFYLDDGGGGGNYNDGGINYETPSGGGGGGGSTSTPAPPPPSNIPGENNNNVDPKKMVECFGNVPSAGAAFQVKVLVVEPMPGTFFNVGPNSFGHVAIQLTKVNGDRSVTQTLGFYGSGSGLDKLISPSTIKDNGDIEYNMNANYFTDASSFQKILDYVANPPTNYHFTDFNCAAFVYNAARAGNLPVPNPTTTFGIGGPGGVGTGMSPAGWGSALRSEKAANPKANIGEGGGTAPASKGECK</sequence>
<comment type="caution">
    <text evidence="2">The sequence shown here is derived from an EMBL/GenBank/DDBJ whole genome shotgun (WGS) entry which is preliminary data.</text>
</comment>
<dbReference type="PROSITE" id="PS51257">
    <property type="entry name" value="PROKAR_LIPOPROTEIN"/>
    <property type="match status" value="1"/>
</dbReference>
<reference evidence="2 3" key="1">
    <citation type="submission" date="2018-05" db="EMBL/GenBank/DDBJ databases">
        <title>Pedobacter paludis sp. nov., isolated from wetland soil.</title>
        <authorList>
            <person name="Zhang Y."/>
            <person name="Wang G."/>
        </authorList>
    </citation>
    <scope>NUCLEOTIDE SEQUENCE [LARGE SCALE GENOMIC DNA]</scope>
    <source>
        <strain evidence="2 3">KCTC22721</strain>
    </source>
</reference>
<protein>
    <submittedName>
        <fullName evidence="2">Uncharacterized protein</fullName>
    </submittedName>
</protein>
<feature type="region of interest" description="Disordered" evidence="1">
    <location>
        <begin position="438"/>
        <end position="468"/>
    </location>
</feature>
<gene>
    <name evidence="2" type="ORF">DHW03_01045</name>
</gene>
<evidence type="ECO:0000313" key="2">
    <source>
        <dbReference type="EMBL" id="PWS28476.1"/>
    </source>
</evidence>
<dbReference type="OrthoDB" id="743213at2"/>
<accession>A0A317ETA1</accession>
<name>A0A317ETA1_9SPHI</name>
<proteinExistence type="predicted"/>
<dbReference type="EMBL" id="QGNZ01000001">
    <property type="protein sequence ID" value="PWS28476.1"/>
    <property type="molecule type" value="Genomic_DNA"/>
</dbReference>
<dbReference type="AlphaFoldDB" id="A0A317ETA1"/>
<dbReference type="RefSeq" id="WP_109923908.1">
    <property type="nucleotide sequence ID" value="NZ_QGNZ01000001.1"/>
</dbReference>
<organism evidence="2 3">
    <name type="scientific">Pedobacter yonginense</name>
    <dbReference type="NCBI Taxonomy" id="651869"/>
    <lineage>
        <taxon>Bacteria</taxon>
        <taxon>Pseudomonadati</taxon>
        <taxon>Bacteroidota</taxon>
        <taxon>Sphingobacteriia</taxon>
        <taxon>Sphingobacteriales</taxon>
        <taxon>Sphingobacteriaceae</taxon>
        <taxon>Pedobacter</taxon>
    </lineage>
</organism>
<dbReference type="Proteomes" id="UP000245379">
    <property type="component" value="Unassembled WGS sequence"/>
</dbReference>
<keyword evidence="3" id="KW-1185">Reference proteome</keyword>